<evidence type="ECO:0000256" key="1">
    <source>
        <dbReference type="SAM" id="Phobius"/>
    </source>
</evidence>
<evidence type="ECO:0000313" key="2">
    <source>
        <dbReference type="EMBL" id="RCW43609.1"/>
    </source>
</evidence>
<protein>
    <submittedName>
        <fullName evidence="2">Uncharacterized protein</fullName>
    </submittedName>
</protein>
<keyword evidence="3" id="KW-1185">Reference proteome</keyword>
<gene>
    <name evidence="2" type="ORF">DFQ14_10687</name>
</gene>
<dbReference type="RefSeq" id="WP_114453193.1">
    <property type="nucleotide sequence ID" value="NZ_QPJC01000006.1"/>
</dbReference>
<keyword evidence="1" id="KW-0812">Transmembrane</keyword>
<sequence>MTGSTRRSAVMPAVLILFGIGLLAVLAIFGLFAAGYRNLPVWLNLAAMLAPLALGVGLVSAVVQARRDVGRPGKP</sequence>
<feature type="transmembrane region" description="Helical" evidence="1">
    <location>
        <begin position="42"/>
        <end position="63"/>
    </location>
</feature>
<proteinExistence type="predicted"/>
<comment type="caution">
    <text evidence="2">The sequence shown here is derived from an EMBL/GenBank/DDBJ whole genome shotgun (WGS) entry which is preliminary data.</text>
</comment>
<dbReference type="Proteomes" id="UP000253495">
    <property type="component" value="Unassembled WGS sequence"/>
</dbReference>
<feature type="transmembrane region" description="Helical" evidence="1">
    <location>
        <begin position="12"/>
        <end position="36"/>
    </location>
</feature>
<dbReference type="EMBL" id="QPJC01000006">
    <property type="protein sequence ID" value="RCW43609.1"/>
    <property type="molecule type" value="Genomic_DNA"/>
</dbReference>
<dbReference type="OrthoDB" id="3698781at2"/>
<organism evidence="2 3">
    <name type="scientific">Halopolyspora algeriensis</name>
    <dbReference type="NCBI Taxonomy" id="1500506"/>
    <lineage>
        <taxon>Bacteria</taxon>
        <taxon>Bacillati</taxon>
        <taxon>Actinomycetota</taxon>
        <taxon>Actinomycetes</taxon>
        <taxon>Actinomycetes incertae sedis</taxon>
        <taxon>Halopolyspora</taxon>
    </lineage>
</organism>
<reference evidence="2 3" key="1">
    <citation type="submission" date="2018-07" db="EMBL/GenBank/DDBJ databases">
        <title>Genomic Encyclopedia of Type Strains, Phase III (KMG-III): the genomes of soil and plant-associated and newly described type strains.</title>
        <authorList>
            <person name="Whitman W."/>
        </authorList>
    </citation>
    <scope>NUCLEOTIDE SEQUENCE [LARGE SCALE GENOMIC DNA]</scope>
    <source>
        <strain evidence="2 3">CECT 8575</strain>
    </source>
</reference>
<name>A0A368VPF6_9ACTN</name>
<dbReference type="AlphaFoldDB" id="A0A368VPF6"/>
<keyword evidence="1" id="KW-1133">Transmembrane helix</keyword>
<evidence type="ECO:0000313" key="3">
    <source>
        <dbReference type="Proteomes" id="UP000253495"/>
    </source>
</evidence>
<keyword evidence="1" id="KW-0472">Membrane</keyword>
<accession>A0A368VPF6</accession>